<dbReference type="PANTHER" id="PTHR32494:SF5">
    <property type="entry name" value="ALLANTOATE AMIDOHYDROLASE"/>
    <property type="match status" value="1"/>
</dbReference>
<feature type="binding site" evidence="3">
    <location>
        <position position="126"/>
    </location>
    <ligand>
        <name>Zn(2+)</name>
        <dbReference type="ChEBI" id="CHEBI:29105"/>
        <label>2</label>
    </ligand>
</feature>
<dbReference type="Pfam" id="PF07687">
    <property type="entry name" value="M20_dimer"/>
    <property type="match status" value="1"/>
</dbReference>
<feature type="binding site" evidence="4">
    <location>
        <position position="274"/>
    </location>
    <ligand>
        <name>allantoate</name>
        <dbReference type="ChEBI" id="CHEBI:17536"/>
    </ligand>
</feature>
<organism evidence="6 7">
    <name type="scientific">Secundilactobacillus silagei JCM 19001</name>
    <dbReference type="NCBI Taxonomy" id="1302250"/>
    <lineage>
        <taxon>Bacteria</taxon>
        <taxon>Bacillati</taxon>
        <taxon>Bacillota</taxon>
        <taxon>Bacilli</taxon>
        <taxon>Lactobacillales</taxon>
        <taxon>Lactobacillaceae</taxon>
        <taxon>Secundilactobacillus</taxon>
    </lineage>
</organism>
<dbReference type="SUPFAM" id="SSF55031">
    <property type="entry name" value="Bacterial exopeptidase dimerisation domain"/>
    <property type="match status" value="1"/>
</dbReference>
<dbReference type="AlphaFoldDB" id="A0A1Z5IJM1"/>
<evidence type="ECO:0000256" key="3">
    <source>
        <dbReference type="PIRSR" id="PIRSR001235-1"/>
    </source>
</evidence>
<sequence>MIRATDEWVTFERHFQQIIQLSAKTVGQNRLVYSPSWVKAQAALIQFGQQAGLTAMVDHYGNVYLDFPGEDDRVIATGSHMDTVRNGGKFDGLYGVLGGLQAITMLKTRFGAPRHTLRLISFSEEEGSRFNTTFSGSKYYALHQSVGSLSDQNGISFEQARSQAVEQLQAINHVMVKRPALPISFTELHIEQGPRLINAHAAIGLVSGIVGQRRWSVTVHGTSNHAGTTPMNDRHDALQAAVTIIYQLNELAHHLSPNLTFTVGQLTVSPNTSNVIPGTVQFTIDARHADDHLLDRFEQLIGETLNRQTDPHIKYALKRYVQDLPATFDANLLARNQQLAQQLSLTSQVMVSGAGHDSYVMNQVTPTTMLFVPSEGGISHAPTELTYPADLKNGIQLLMASLHAQSY</sequence>
<dbReference type="OrthoDB" id="9808195at2"/>
<dbReference type="EMBL" id="BCMG01000009">
    <property type="protein sequence ID" value="GAX01772.1"/>
    <property type="molecule type" value="Genomic_DNA"/>
</dbReference>
<dbReference type="CDD" id="cd03884">
    <property type="entry name" value="M20_bAS"/>
    <property type="match status" value="1"/>
</dbReference>
<dbReference type="Pfam" id="PF01546">
    <property type="entry name" value="Peptidase_M20"/>
    <property type="match status" value="1"/>
</dbReference>
<feature type="binding site" evidence="4">
    <location>
        <position position="287"/>
    </location>
    <ligand>
        <name>allantoate</name>
        <dbReference type="ChEBI" id="CHEBI:17536"/>
    </ligand>
</feature>
<comment type="caution">
    <text evidence="6">The sequence shown here is derived from an EMBL/GenBank/DDBJ whole genome shotgun (WGS) entry which is preliminary data.</text>
</comment>
<feature type="binding site" evidence="3">
    <location>
        <position position="189"/>
    </location>
    <ligand>
        <name>Zn(2+)</name>
        <dbReference type="ChEBI" id="CHEBI:29105"/>
        <label>1</label>
    </ligand>
</feature>
<comment type="similarity">
    <text evidence="1">Belongs to the peptidase M20 family.</text>
</comment>
<comment type="cofactor">
    <cofactor evidence="3">
        <name>Zn(2+)</name>
        <dbReference type="ChEBI" id="CHEBI:29105"/>
    </cofactor>
    <text evidence="3">Binds 2 Zn(2+) ions per subunit.</text>
</comment>
<evidence type="ECO:0000256" key="2">
    <source>
        <dbReference type="ARBA" id="ARBA00022801"/>
    </source>
</evidence>
<dbReference type="RefSeq" id="WP_089136973.1">
    <property type="nucleotide sequence ID" value="NZ_BCMG01000009.1"/>
</dbReference>
<dbReference type="GO" id="GO:0016813">
    <property type="term" value="F:hydrolase activity, acting on carbon-nitrogen (but not peptide) bonds, in linear amidines"/>
    <property type="evidence" value="ECO:0007669"/>
    <property type="project" value="InterPro"/>
</dbReference>
<name>A0A1Z5IJM1_9LACO</name>
<protein>
    <submittedName>
        <fullName evidence="6">Allantoate amidohydrolase</fullName>
    </submittedName>
</protein>
<feature type="binding site" evidence="3">
    <location>
        <position position="380"/>
    </location>
    <ligand>
        <name>Zn(2+)</name>
        <dbReference type="ChEBI" id="CHEBI:29105"/>
        <label>2</label>
    </ligand>
</feature>
<feature type="binding site" evidence="3">
    <location>
        <position position="91"/>
    </location>
    <ligand>
        <name>Zn(2+)</name>
        <dbReference type="ChEBI" id="CHEBI:29105"/>
        <label>2</label>
    </ligand>
</feature>
<dbReference type="PANTHER" id="PTHR32494">
    <property type="entry name" value="ALLANTOATE DEIMINASE-RELATED"/>
    <property type="match status" value="1"/>
</dbReference>
<dbReference type="PIRSF" id="PIRSF001235">
    <property type="entry name" value="Amidase_carbamoylase"/>
    <property type="match status" value="1"/>
</dbReference>
<evidence type="ECO:0000256" key="1">
    <source>
        <dbReference type="ARBA" id="ARBA00006153"/>
    </source>
</evidence>
<feature type="binding site" evidence="3">
    <location>
        <position position="80"/>
    </location>
    <ligand>
        <name>Zn(2+)</name>
        <dbReference type="ChEBI" id="CHEBI:29105"/>
        <label>1</label>
    </ligand>
</feature>
<evidence type="ECO:0000256" key="4">
    <source>
        <dbReference type="PIRSR" id="PIRSR001235-2"/>
    </source>
</evidence>
<reference evidence="6 7" key="1">
    <citation type="submission" date="2015-11" db="EMBL/GenBank/DDBJ databases">
        <title>Draft genome sequences of new species of the genus Lactobacillus isolated from orchardgrass silage.</title>
        <authorList>
            <person name="Tohno M."/>
            <person name="Tanizawa Y."/>
            <person name="Arita M."/>
        </authorList>
    </citation>
    <scope>NUCLEOTIDE SEQUENCE [LARGE SCALE GENOMIC DNA]</scope>
    <source>
        <strain evidence="6 7">IWT126</strain>
    </source>
</reference>
<dbReference type="InterPro" id="IPR036264">
    <property type="entry name" value="Bact_exopeptidase_dim_dom"/>
</dbReference>
<dbReference type="Gene3D" id="3.40.630.10">
    <property type="entry name" value="Zn peptidases"/>
    <property type="match status" value="1"/>
</dbReference>
<dbReference type="GO" id="GO:0046872">
    <property type="term" value="F:metal ion binding"/>
    <property type="evidence" value="ECO:0007669"/>
    <property type="project" value="UniProtKB-KW"/>
</dbReference>
<gene>
    <name evidence="6" type="primary">allC</name>
    <name evidence="6" type="ORF">IWT126_01815</name>
</gene>
<feature type="domain" description="Peptidase M20 dimerisation" evidence="5">
    <location>
        <begin position="211"/>
        <end position="308"/>
    </location>
</feature>
<proteinExistence type="inferred from homology"/>
<evidence type="ECO:0000259" key="5">
    <source>
        <dbReference type="Pfam" id="PF07687"/>
    </source>
</evidence>
<keyword evidence="3" id="KW-0862">Zinc</keyword>
<keyword evidence="7" id="KW-1185">Reference proteome</keyword>
<keyword evidence="3" id="KW-0479">Metal-binding</keyword>
<dbReference type="InterPro" id="IPR010158">
    <property type="entry name" value="Amidase_Cbmase"/>
</dbReference>
<evidence type="ECO:0000313" key="6">
    <source>
        <dbReference type="EMBL" id="GAX01772.1"/>
    </source>
</evidence>
<dbReference type="Proteomes" id="UP000198402">
    <property type="component" value="Unassembled WGS sequence"/>
</dbReference>
<dbReference type="NCBIfam" id="TIGR01879">
    <property type="entry name" value="hydantase"/>
    <property type="match status" value="1"/>
</dbReference>
<accession>A0A1Z5IJM1</accession>
<dbReference type="STRING" id="1302250.GCA_001313225_02221"/>
<keyword evidence="2" id="KW-0378">Hydrolase</keyword>
<feature type="binding site" evidence="4">
    <location>
        <position position="214"/>
    </location>
    <ligand>
        <name>allantoate</name>
        <dbReference type="ChEBI" id="CHEBI:17536"/>
    </ligand>
</feature>
<dbReference type="SUPFAM" id="SSF53187">
    <property type="entry name" value="Zn-dependent exopeptidases"/>
    <property type="match status" value="1"/>
</dbReference>
<dbReference type="InterPro" id="IPR002933">
    <property type="entry name" value="Peptidase_M20"/>
</dbReference>
<dbReference type="InterPro" id="IPR011650">
    <property type="entry name" value="Peptidase_M20_dimer"/>
</dbReference>
<dbReference type="Gene3D" id="3.30.70.360">
    <property type="match status" value="1"/>
</dbReference>
<feature type="binding site" evidence="3">
    <location>
        <position position="91"/>
    </location>
    <ligand>
        <name>Zn(2+)</name>
        <dbReference type="ChEBI" id="CHEBI:29105"/>
        <label>1</label>
    </ligand>
</feature>
<evidence type="ECO:0000313" key="7">
    <source>
        <dbReference type="Proteomes" id="UP000198402"/>
    </source>
</evidence>